<reference evidence="4" key="1">
    <citation type="journal article" date="2021" name="bioRxiv">
        <title>Whole Genome Assembly and Annotation of Northern Wild Rice, Zizania palustris L., Supports a Whole Genome Duplication in the Zizania Genus.</title>
        <authorList>
            <person name="Haas M."/>
            <person name="Kono T."/>
            <person name="Macchietto M."/>
            <person name="Millas R."/>
            <person name="McGilp L."/>
            <person name="Shao M."/>
            <person name="Duquette J."/>
            <person name="Hirsch C.N."/>
            <person name="Kimball J."/>
        </authorList>
    </citation>
    <scope>NUCLEOTIDE SEQUENCE</scope>
    <source>
        <tissue evidence="4">Fresh leaf tissue</tissue>
    </source>
</reference>
<dbReference type="OrthoDB" id="406631at2759"/>
<name>A0A8J5WLZ1_ZIZPA</name>
<dbReference type="InterPro" id="IPR001547">
    <property type="entry name" value="Glyco_hydro_5"/>
</dbReference>
<feature type="compositionally biased region" description="Basic and acidic residues" evidence="2">
    <location>
        <begin position="238"/>
        <end position="247"/>
    </location>
</feature>
<dbReference type="PANTHER" id="PTHR31451:SF45">
    <property type="entry name" value="MANNAN ENDO-1,4-BETA-MANNOSIDASE 2"/>
    <property type="match status" value="1"/>
</dbReference>
<comment type="caution">
    <text evidence="4">The sequence shown here is derived from an EMBL/GenBank/DDBJ whole genome shotgun (WGS) entry which is preliminary data.</text>
</comment>
<sequence length="301" mass="33525">MKRRYAVLGIHPIVFSVFLLGLLNSRLFSEVVSGAAMDHPWKDVRLGGMHRNFDWGEQCGRLASFVALLYFSICGVDIRHALPSIGGGASSRAASLPFVERRGARFFLDGRPFYLNGWNSYWLMDQAMELDTRHRVSRMFSAAAAMGLTVCRTWAFNDDAYNALQLSPGKFDERVFKALDRLVAEAAQHDVRLILSLANNLNAYGGKRRYVQWAWEEGVGLTGDGAKLTGQSRRGAVRGREEEDKQCKRIKNSKQQDDPMTDGCLDGEDKVNILAFVGEQSVDDAFDDNEESVSDEAVGEG</sequence>
<keyword evidence="1" id="KW-0378">Hydrolase</keyword>
<organism evidence="4 5">
    <name type="scientific">Zizania palustris</name>
    <name type="common">Northern wild rice</name>
    <dbReference type="NCBI Taxonomy" id="103762"/>
    <lineage>
        <taxon>Eukaryota</taxon>
        <taxon>Viridiplantae</taxon>
        <taxon>Streptophyta</taxon>
        <taxon>Embryophyta</taxon>
        <taxon>Tracheophyta</taxon>
        <taxon>Spermatophyta</taxon>
        <taxon>Magnoliopsida</taxon>
        <taxon>Liliopsida</taxon>
        <taxon>Poales</taxon>
        <taxon>Poaceae</taxon>
        <taxon>BOP clade</taxon>
        <taxon>Oryzoideae</taxon>
        <taxon>Oryzeae</taxon>
        <taxon>Zizaniinae</taxon>
        <taxon>Zizania</taxon>
    </lineage>
</organism>
<dbReference type="AlphaFoldDB" id="A0A8J5WLZ1"/>
<dbReference type="GO" id="GO:0016985">
    <property type="term" value="F:mannan endo-1,4-beta-mannosidase activity"/>
    <property type="evidence" value="ECO:0007669"/>
    <property type="project" value="TreeGrafter"/>
</dbReference>
<evidence type="ECO:0000313" key="4">
    <source>
        <dbReference type="EMBL" id="KAG8090981.1"/>
    </source>
</evidence>
<dbReference type="EMBL" id="JAAALK010000081">
    <property type="protein sequence ID" value="KAG8090981.1"/>
    <property type="molecule type" value="Genomic_DNA"/>
</dbReference>
<accession>A0A8J5WLZ1</accession>
<proteinExistence type="predicted"/>
<gene>
    <name evidence="4" type="ORF">GUJ93_ZPchr0011g28480</name>
</gene>
<dbReference type="InterPro" id="IPR045053">
    <property type="entry name" value="MAN-like"/>
</dbReference>
<evidence type="ECO:0000313" key="5">
    <source>
        <dbReference type="Proteomes" id="UP000729402"/>
    </source>
</evidence>
<dbReference type="PANTHER" id="PTHR31451">
    <property type="match status" value="1"/>
</dbReference>
<dbReference type="Pfam" id="PF26410">
    <property type="entry name" value="GH5_mannosidase"/>
    <property type="match status" value="1"/>
</dbReference>
<keyword evidence="5" id="KW-1185">Reference proteome</keyword>
<feature type="domain" description="Glycoside hydrolase family 5" evidence="3">
    <location>
        <begin position="98"/>
        <end position="215"/>
    </location>
</feature>
<feature type="region of interest" description="Disordered" evidence="2">
    <location>
        <begin position="281"/>
        <end position="301"/>
    </location>
</feature>
<evidence type="ECO:0000256" key="2">
    <source>
        <dbReference type="SAM" id="MobiDB-lite"/>
    </source>
</evidence>
<dbReference type="Proteomes" id="UP000729402">
    <property type="component" value="Unassembled WGS sequence"/>
</dbReference>
<protein>
    <recommendedName>
        <fullName evidence="3">Glycoside hydrolase family 5 domain-containing protein</fullName>
    </recommendedName>
</protein>
<evidence type="ECO:0000259" key="3">
    <source>
        <dbReference type="Pfam" id="PF26410"/>
    </source>
</evidence>
<reference evidence="4" key="2">
    <citation type="submission" date="2021-02" db="EMBL/GenBank/DDBJ databases">
        <authorList>
            <person name="Kimball J.A."/>
            <person name="Haas M.W."/>
            <person name="Macchietto M."/>
            <person name="Kono T."/>
            <person name="Duquette J."/>
            <person name="Shao M."/>
        </authorList>
    </citation>
    <scope>NUCLEOTIDE SEQUENCE</scope>
    <source>
        <tissue evidence="4">Fresh leaf tissue</tissue>
    </source>
</reference>
<evidence type="ECO:0000256" key="1">
    <source>
        <dbReference type="ARBA" id="ARBA00022801"/>
    </source>
</evidence>
<feature type="region of interest" description="Disordered" evidence="2">
    <location>
        <begin position="230"/>
        <end position="265"/>
    </location>
</feature>